<evidence type="ECO:0000256" key="3">
    <source>
        <dbReference type="SAM" id="SignalP"/>
    </source>
</evidence>
<reference evidence="5 6" key="1">
    <citation type="submission" date="2020-08" db="EMBL/GenBank/DDBJ databases">
        <title>Genomic Encyclopedia of Type Strains, Phase IV (KMG-IV): sequencing the most valuable type-strain genomes for metagenomic binning, comparative biology and taxonomic classification.</title>
        <authorList>
            <person name="Goeker M."/>
        </authorList>
    </citation>
    <scope>NUCLEOTIDE SEQUENCE [LARGE SCALE GENOMIC DNA]</scope>
    <source>
        <strain evidence="5 6">DSM 12252</strain>
    </source>
</reference>
<organism evidence="5 6">
    <name type="scientific">Prosthecobacter vanneervenii</name>
    <dbReference type="NCBI Taxonomy" id="48466"/>
    <lineage>
        <taxon>Bacteria</taxon>
        <taxon>Pseudomonadati</taxon>
        <taxon>Verrucomicrobiota</taxon>
        <taxon>Verrucomicrobiia</taxon>
        <taxon>Verrucomicrobiales</taxon>
        <taxon>Verrucomicrobiaceae</taxon>
        <taxon>Prosthecobacter</taxon>
    </lineage>
</organism>
<dbReference type="PANTHER" id="PTHR44119">
    <property type="entry name" value="MAGNESIUM-CHELATASE SUBUNIT CHLH, CHLOROPLASTIC"/>
    <property type="match status" value="1"/>
</dbReference>
<name>A0A7W7Y6Z5_9BACT</name>
<dbReference type="PANTHER" id="PTHR44119:SF4">
    <property type="entry name" value="AEROBIC COBALTOCHELATASE SUBUNIT COBN"/>
    <property type="match status" value="1"/>
</dbReference>
<protein>
    <submittedName>
        <fullName evidence="5">Cobaltochelatase CobN</fullName>
        <ecNumber evidence="5">6.6.1.2</ecNumber>
    </submittedName>
</protein>
<keyword evidence="2" id="KW-0812">Transmembrane</keyword>
<feature type="region of interest" description="Disordered" evidence="1">
    <location>
        <begin position="1241"/>
        <end position="1281"/>
    </location>
</feature>
<evidence type="ECO:0000313" key="6">
    <source>
        <dbReference type="Proteomes" id="UP000590740"/>
    </source>
</evidence>
<keyword evidence="5" id="KW-0436">Ligase</keyword>
<dbReference type="CDD" id="cd10150">
    <property type="entry name" value="CobN_like"/>
    <property type="match status" value="1"/>
</dbReference>
<comment type="caution">
    <text evidence="5">The sequence shown here is derived from an EMBL/GenBank/DDBJ whole genome shotgun (WGS) entry which is preliminary data.</text>
</comment>
<feature type="signal peptide" evidence="3">
    <location>
        <begin position="1"/>
        <end position="21"/>
    </location>
</feature>
<feature type="chain" id="PRO_5031395371" evidence="3">
    <location>
        <begin position="22"/>
        <end position="1314"/>
    </location>
</feature>
<dbReference type="Pfam" id="PF02514">
    <property type="entry name" value="CobN-Mg_chel"/>
    <property type="match status" value="1"/>
</dbReference>
<accession>A0A7W7Y6Z5</accession>
<evidence type="ECO:0000259" key="4">
    <source>
        <dbReference type="Pfam" id="PF02514"/>
    </source>
</evidence>
<dbReference type="InterPro" id="IPR003672">
    <property type="entry name" value="CobN/Mg_chltase"/>
</dbReference>
<sequence>MRCLLSWFICCLLLFTGRVDAAEPLDWAFIGIWDRSMPQVEAACRESGIKASFFKGQAFNETQKEADAARYRIVFVLNLEAEQAPALTQLLQKARALNPEQRVIPLDARGSQMDLDKAGLLLKDEAVPAYWRPNGMLNVRRLIRYCMVKHCGQQGEIEPPVLIPDSGYYDPAREESFAEIGELIAFKRSKKRWIEEASVAVLVLQQSFWITHDLKVIDAQIEALEKHGLNVVPVFGDREAQVTKLVQAAKPTILIEDRHGAMWQSTALLKELNAPYLRPISMLATTNEEWLRDPRGLSHRDVGMFMALQESWGTIEPVVVGGLKENIQGFRLHEPIPDRIEAFAARAARWAALRRTSNADKKIALIYYNKGLGQDDLMRGSPTGGFLDAPESFMRFLPKMKEAGFTLKNTPADSKALIAAMKRGGRNIGPWAQGDLEKLVDESQPVLVPLHQYEEWFNTKLSESARKVMVEKFGPPPGRIMVVRRNGEPHIVLPKIEMGNLVLMPQPERGEKQDENLLHNRDVPPPHNYLAFYWWLDQQYHADAIVHWGTHGTLELMPGKEAGLSKDCWSDICAGHMPVVNLWITDNLGEATLSRRRSYAALVDHMPPPTLAAGLDEEFKNLHEDIHKYRTLEDGLLKEEYRKRISQQAREAKLHGAAGSAEAVLDDAAVTRLDEHLHNLFESRTPLRLHVLGEGPHEQEMVPYLAQILGEPLLDHLAATRGIHRAALEHKKEDRAAAAEFLRAALDGPPPADVRMTADLEKDLAFARDVRARLLDAGKEHAGLITALSGHYMEPGPGPDPIRNPATAPGGRNLYSLNPEEIPTRPAWETARKLVDELLRTRKPKKIAMDLNGMETMRDFGVMEGQILALLGVRPIWNQNNLVIDVELIPAEELKRPRVEVFIAMGGQYKENFPTRVALLDKAVRMAAAAPETENPVRDAVAATKERLLKRGYSGARADQYAAARIFGTKPGNMSGTNILYLVPRSGVWDKDDEITDVYTDSMSFVYTQDTWGEKVDGLYEEALQNTDTVLRVWASNMTSQLSNHHAYEYLGGLSMAVTKVTGKSPAAVISDVRDPSGARVRDFEEVLASNLKSELLNRRWLEGMKSHDYAGAGHISELVKNTFGWSVTRRGSITQETWNEVYDVLVKDKHNLKLPEWFERVSPHAMQEISATLIEAARKDLWQATPEQVRTLAEIYARSVNAHGDSGGLVSGGNTRMADFVNAKLTAPGDQEGAALAQEMRAKLQQSAEPPPTAVEKVSGTQISQPAAADKPQPPQPEGTVLQPAWNSFAWLIAAAAVLLMVAGFFKKAGSAS</sequence>
<proteinExistence type="predicted"/>
<dbReference type="Proteomes" id="UP000590740">
    <property type="component" value="Unassembled WGS sequence"/>
</dbReference>
<keyword evidence="2" id="KW-1133">Transmembrane helix</keyword>
<evidence type="ECO:0000256" key="2">
    <source>
        <dbReference type="SAM" id="Phobius"/>
    </source>
</evidence>
<dbReference type="EMBL" id="JACHIG010000001">
    <property type="protein sequence ID" value="MBB5030749.1"/>
    <property type="molecule type" value="Genomic_DNA"/>
</dbReference>
<dbReference type="RefSeq" id="WP_184337671.1">
    <property type="nucleotide sequence ID" value="NZ_JACHIG010000001.1"/>
</dbReference>
<dbReference type="GO" id="GO:0051116">
    <property type="term" value="F:cobaltochelatase activity"/>
    <property type="evidence" value="ECO:0007669"/>
    <property type="project" value="UniProtKB-EC"/>
</dbReference>
<evidence type="ECO:0000256" key="1">
    <source>
        <dbReference type="SAM" id="MobiDB-lite"/>
    </source>
</evidence>
<feature type="transmembrane region" description="Helical" evidence="2">
    <location>
        <begin position="1286"/>
        <end position="1307"/>
    </location>
</feature>
<keyword evidence="3" id="KW-0732">Signal</keyword>
<dbReference type="EC" id="6.6.1.2" evidence="5"/>
<feature type="domain" description="CobN/magnesium chelatase" evidence="4">
    <location>
        <begin position="129"/>
        <end position="1189"/>
    </location>
</feature>
<keyword evidence="6" id="KW-1185">Reference proteome</keyword>
<evidence type="ECO:0000313" key="5">
    <source>
        <dbReference type="EMBL" id="MBB5030749.1"/>
    </source>
</evidence>
<keyword evidence="2" id="KW-0472">Membrane</keyword>
<gene>
    <name evidence="5" type="ORF">HNQ65_000303</name>
</gene>